<protein>
    <submittedName>
        <fullName evidence="1">Monoacylglycerol lipase abhd2</fullName>
    </submittedName>
</protein>
<proteinExistence type="predicted"/>
<organism evidence="1 2">
    <name type="scientific">Sphaerodactylus townsendi</name>
    <dbReference type="NCBI Taxonomy" id="933632"/>
    <lineage>
        <taxon>Eukaryota</taxon>
        <taxon>Metazoa</taxon>
        <taxon>Chordata</taxon>
        <taxon>Craniata</taxon>
        <taxon>Vertebrata</taxon>
        <taxon>Euteleostomi</taxon>
        <taxon>Lepidosauria</taxon>
        <taxon>Squamata</taxon>
        <taxon>Bifurcata</taxon>
        <taxon>Gekkota</taxon>
        <taxon>Sphaerodactylidae</taxon>
        <taxon>Sphaerodactylus</taxon>
    </lineage>
</organism>
<keyword evidence="2" id="KW-1185">Reference proteome</keyword>
<reference evidence="1" key="1">
    <citation type="submission" date="2021-08" db="EMBL/GenBank/DDBJ databases">
        <title>The first chromosome-level gecko genome reveals the dynamic sex chromosomes of Neotropical dwarf geckos (Sphaerodactylidae: Sphaerodactylus).</title>
        <authorList>
            <person name="Pinto B.J."/>
            <person name="Keating S.E."/>
            <person name="Gamble T."/>
        </authorList>
    </citation>
    <scope>NUCLEOTIDE SEQUENCE</scope>
    <source>
        <strain evidence="1">TG3544</strain>
    </source>
</reference>
<dbReference type="EMBL" id="CM037630">
    <property type="protein sequence ID" value="KAH7987706.1"/>
    <property type="molecule type" value="Genomic_DNA"/>
</dbReference>
<comment type="caution">
    <text evidence="1">The sequence shown here is derived from an EMBL/GenBank/DDBJ whole genome shotgun (WGS) entry which is preliminary data.</text>
</comment>
<gene>
    <name evidence="1" type="primary">ABHD2_1</name>
    <name evidence="1" type="ORF">K3G42_009862</name>
</gene>
<name>A0ACB8E6J1_9SAUR</name>
<dbReference type="Proteomes" id="UP000827872">
    <property type="component" value="Linkage Group LG17"/>
</dbReference>
<accession>A0ACB8E6J1</accession>
<evidence type="ECO:0000313" key="1">
    <source>
        <dbReference type="EMBL" id="KAH7987706.1"/>
    </source>
</evidence>
<sequence length="89" mass="9974">MKGLREDMRLHCLQDPKRSCADFKMDAIMETPELPAVFDGVKLAAVAAVLYIIVRCLNLKSPTAPPELLFQDTPLSRFLLKSCPLLTKE</sequence>
<evidence type="ECO:0000313" key="2">
    <source>
        <dbReference type="Proteomes" id="UP000827872"/>
    </source>
</evidence>